<accession>A0ABN9XK57</accession>
<dbReference type="EMBL" id="CAUYUJ010020738">
    <property type="protein sequence ID" value="CAK0900206.1"/>
    <property type="molecule type" value="Genomic_DNA"/>
</dbReference>
<dbReference type="EC" id="5.2.1.8" evidence="2 5"/>
<dbReference type="InterPro" id="IPR046357">
    <property type="entry name" value="PPIase_dom_sf"/>
</dbReference>
<organism evidence="7 8">
    <name type="scientific">Prorocentrum cordatum</name>
    <dbReference type="NCBI Taxonomy" id="2364126"/>
    <lineage>
        <taxon>Eukaryota</taxon>
        <taxon>Sar</taxon>
        <taxon>Alveolata</taxon>
        <taxon>Dinophyceae</taxon>
        <taxon>Prorocentrales</taxon>
        <taxon>Prorocentraceae</taxon>
        <taxon>Prorocentrum</taxon>
    </lineage>
</organism>
<dbReference type="Proteomes" id="UP001189429">
    <property type="component" value="Unassembled WGS sequence"/>
</dbReference>
<evidence type="ECO:0000313" key="8">
    <source>
        <dbReference type="Proteomes" id="UP001189429"/>
    </source>
</evidence>
<evidence type="ECO:0000256" key="1">
    <source>
        <dbReference type="ARBA" id="ARBA00000971"/>
    </source>
</evidence>
<name>A0ABN9XK57_9DINO</name>
<dbReference type="PANTHER" id="PTHR10516:SF443">
    <property type="entry name" value="FK506-BINDING PROTEIN 59-RELATED"/>
    <property type="match status" value="1"/>
</dbReference>
<evidence type="ECO:0000313" key="7">
    <source>
        <dbReference type="EMBL" id="CAK0900206.1"/>
    </source>
</evidence>
<comment type="caution">
    <text evidence="7">The sequence shown here is derived from an EMBL/GenBank/DDBJ whole genome shotgun (WGS) entry which is preliminary data.</text>
</comment>
<keyword evidence="8" id="KW-1185">Reference proteome</keyword>
<evidence type="ECO:0000256" key="5">
    <source>
        <dbReference type="PROSITE-ProRule" id="PRU00277"/>
    </source>
</evidence>
<keyword evidence="3 5" id="KW-0697">Rotamase</keyword>
<proteinExistence type="predicted"/>
<evidence type="ECO:0000256" key="4">
    <source>
        <dbReference type="ARBA" id="ARBA00023235"/>
    </source>
</evidence>
<dbReference type="Gene3D" id="3.10.50.40">
    <property type="match status" value="1"/>
</dbReference>
<comment type="catalytic activity">
    <reaction evidence="1 5">
        <text>[protein]-peptidylproline (omega=180) = [protein]-peptidylproline (omega=0)</text>
        <dbReference type="Rhea" id="RHEA:16237"/>
        <dbReference type="Rhea" id="RHEA-COMP:10747"/>
        <dbReference type="Rhea" id="RHEA-COMP:10748"/>
        <dbReference type="ChEBI" id="CHEBI:83833"/>
        <dbReference type="ChEBI" id="CHEBI:83834"/>
        <dbReference type="EC" id="5.2.1.8"/>
    </reaction>
</comment>
<dbReference type="PROSITE" id="PS50059">
    <property type="entry name" value="FKBP_PPIASE"/>
    <property type="match status" value="1"/>
</dbReference>
<dbReference type="InterPro" id="IPR050689">
    <property type="entry name" value="FKBP-type_PPIase"/>
</dbReference>
<protein>
    <recommendedName>
        <fullName evidence="2 5">peptidylprolyl isomerase</fullName>
        <ecNumber evidence="2 5">5.2.1.8</ecNumber>
    </recommendedName>
</protein>
<gene>
    <name evidence="7" type="ORF">PCOR1329_LOCUS77559</name>
</gene>
<reference evidence="7" key="1">
    <citation type="submission" date="2023-10" db="EMBL/GenBank/DDBJ databases">
        <authorList>
            <person name="Chen Y."/>
            <person name="Shah S."/>
            <person name="Dougan E. K."/>
            <person name="Thang M."/>
            <person name="Chan C."/>
        </authorList>
    </citation>
    <scope>NUCLEOTIDE SEQUENCE [LARGE SCALE GENOMIC DNA]</scope>
</reference>
<dbReference type="InterPro" id="IPR001179">
    <property type="entry name" value="PPIase_FKBP_dom"/>
</dbReference>
<evidence type="ECO:0000259" key="6">
    <source>
        <dbReference type="PROSITE" id="PS50059"/>
    </source>
</evidence>
<evidence type="ECO:0000256" key="3">
    <source>
        <dbReference type="ARBA" id="ARBA00023110"/>
    </source>
</evidence>
<feature type="domain" description="PPIase FKBP-type" evidence="6">
    <location>
        <begin position="305"/>
        <end position="361"/>
    </location>
</feature>
<dbReference type="PANTHER" id="PTHR10516">
    <property type="entry name" value="PEPTIDYL-PROLYL CIS-TRANS ISOMERASE"/>
    <property type="match status" value="1"/>
</dbReference>
<dbReference type="SUPFAM" id="SSF54534">
    <property type="entry name" value="FKBP-like"/>
    <property type="match status" value="1"/>
</dbReference>
<keyword evidence="4 5" id="KW-0413">Isomerase</keyword>
<sequence>MAAQWPNFEAARVEAVEACLLEQRVSDKKITWRTALNDHASTRPQVCGGALVPAVSKCKECAAPGAGWRRTLTLPNSFAPGDGRRLVAIGESAMKEEASELACLRAVASLVSENPGQFVLRPKRWKVPPDELVASMHGAAADPASGGHALPALTRLTLARLVELASDVLRTRGGEFDPSRISRNKWWRRDERAFETFNELLAPGGLKDFLDRHSDEFAWREQADNRGMFIAWANWARREERAPPWARPAMGEVGAGATRHGTENDAEMACTMSVRLLRLEPLPSSERLAVETVSLGDGETFPRRGDRLTMHYVGKLASTGVQFDSSRERGEPFRCQIGVRQVIAGWDYGVMKMSLGERAILRHSVPLHCSFDLLPSCCMPCRCSSIMGL</sequence>
<dbReference type="Pfam" id="PF00254">
    <property type="entry name" value="FKBP_C"/>
    <property type="match status" value="1"/>
</dbReference>
<evidence type="ECO:0000256" key="2">
    <source>
        <dbReference type="ARBA" id="ARBA00013194"/>
    </source>
</evidence>